<dbReference type="SFLD" id="SFLDG01082">
    <property type="entry name" value="B12-binding_domain_containing"/>
    <property type="match status" value="1"/>
</dbReference>
<dbReference type="NCBIfam" id="TIGR03960">
    <property type="entry name" value="rSAM_fuse_unch"/>
    <property type="match status" value="1"/>
</dbReference>
<dbReference type="PaxDb" id="411470-RUMGNA_03951"/>
<dbReference type="Gene3D" id="3.40.50.280">
    <property type="entry name" value="Cobalamin-binding domain"/>
    <property type="match status" value="1"/>
</dbReference>
<feature type="domain" description="Radical SAM core" evidence="1">
    <location>
        <begin position="277"/>
        <end position="518"/>
    </location>
</feature>
<dbReference type="InterPro" id="IPR007197">
    <property type="entry name" value="rSAM"/>
</dbReference>
<name>A7B8M8_MEDG7</name>
<dbReference type="PROSITE" id="PS51918">
    <property type="entry name" value="RADICAL_SAM"/>
    <property type="match status" value="1"/>
</dbReference>
<dbReference type="InterPro" id="IPR058240">
    <property type="entry name" value="rSAM_sf"/>
</dbReference>
<proteinExistence type="predicted"/>
<sequence length="643" mass="74139">MKIGREKKVNFLYILNKNERRNMRKLALNDEILLKIEKPARYIGNEVNSVMKDKNEVDVRFAMCFPDVYEIGMSHLGIQILYDMFNQREDVWCERVYSPWLDLHKIMKEEQIPLFALESQDPIRDFDFLGITIQYEMCYTNILQILDLSRIPHHSRDRGEADPIVIGGGPCTYNPEPLAEFFDIFYIGEGETVYDELLDAYKEYRAAGKSRIEFLERAAQIEGLYVPMFYDATYHEDGTLASFAPNNEHAPSVIKKQMVLDVTEAPYPQAPVVPFIKATQDRVVLEIQRGCIRGCRFCQAGMLYRPTRERNVERLKQYAKAMLESTGHEEISLSSLSSSDYSELKELVTFLIDEFKGEGINISLPSLRIDAFSLDVMSKVQDIKKSSLTFAPEAGSQRMRDVINKGLTEEIILEGAGQAFEGGWNKVKLYFMLGLPTETEEDMKAIAHLAEKVARRYYEIPKEQRNGKCQITASSSFFIPKPFTPFQWAQMFPSEEYIRRATIVKHEFLQQLNKKSLKYNWHEADVTVLEGVFARGDRKVGKVIEEAYRLGCLYDSWSESFDNEKWMQAFANTGVDIEFYTMRERSMDELFPWDFIDIGVTKNFLKKEWERAMNAQVTPNCRMQCSGCGAAKFGGGVCFEGKN</sequence>
<reference evidence="2 3" key="2">
    <citation type="submission" date="2007-06" db="EMBL/GenBank/DDBJ databases">
        <title>Draft genome sequence of Ruminococcus gnavus (ATCC 29149).</title>
        <authorList>
            <person name="Sudarsanam P."/>
            <person name="Ley R."/>
            <person name="Guruge J."/>
            <person name="Turnbaugh P.J."/>
            <person name="Mahowald M."/>
            <person name="Liep D."/>
            <person name="Gordon J."/>
        </authorList>
    </citation>
    <scope>NUCLEOTIDE SEQUENCE [LARGE SCALE GENOMIC DNA]</scope>
    <source>
        <strain evidence="2 3">ATCC 29149</strain>
    </source>
</reference>
<evidence type="ECO:0000259" key="1">
    <source>
        <dbReference type="PROSITE" id="PS51918"/>
    </source>
</evidence>
<dbReference type="InterPro" id="IPR023404">
    <property type="entry name" value="rSAM_horseshoe"/>
</dbReference>
<dbReference type="Pfam" id="PF04055">
    <property type="entry name" value="Radical_SAM"/>
    <property type="match status" value="1"/>
</dbReference>
<dbReference type="GO" id="GO:0051536">
    <property type="term" value="F:iron-sulfur cluster binding"/>
    <property type="evidence" value="ECO:0007669"/>
    <property type="project" value="InterPro"/>
</dbReference>
<dbReference type="Pfam" id="PF19864">
    <property type="entry name" value="Radical_SAM_N2"/>
    <property type="match status" value="1"/>
</dbReference>
<dbReference type="InterPro" id="IPR045784">
    <property type="entry name" value="Radical_SAM_N2"/>
</dbReference>
<organism evidence="2 3">
    <name type="scientific">Mediterraneibacter gnavus (strain ATCC 29149 / DSM 114966 / JCM 6515 / VPI C7-9)</name>
    <name type="common">Ruminococcus gnavus</name>
    <dbReference type="NCBI Taxonomy" id="411470"/>
    <lineage>
        <taxon>Bacteria</taxon>
        <taxon>Bacillati</taxon>
        <taxon>Bacillota</taxon>
        <taxon>Clostridia</taxon>
        <taxon>Lachnospirales</taxon>
        <taxon>Lachnospiraceae</taxon>
        <taxon>Mediterraneibacter</taxon>
    </lineage>
</organism>
<dbReference type="Proteomes" id="UP000004410">
    <property type="component" value="Unassembled WGS sequence"/>
</dbReference>
<dbReference type="InterPro" id="IPR023862">
    <property type="entry name" value="CHP03960_rSAM"/>
</dbReference>
<reference evidence="2 3" key="1">
    <citation type="submission" date="2007-04" db="EMBL/GenBank/DDBJ databases">
        <authorList>
            <person name="Fulton L."/>
            <person name="Clifton S."/>
            <person name="Fulton B."/>
            <person name="Xu J."/>
            <person name="Minx P."/>
            <person name="Pepin K.H."/>
            <person name="Johnson M."/>
            <person name="Thiruvilangam P."/>
            <person name="Bhonagiri V."/>
            <person name="Nash W.E."/>
            <person name="Mardis E.R."/>
            <person name="Wilson R.K."/>
        </authorList>
    </citation>
    <scope>NUCLEOTIDE SEQUENCE [LARGE SCALE GENOMIC DNA]</scope>
    <source>
        <strain evidence="2 3">ATCC 29149</strain>
    </source>
</reference>
<dbReference type="EMBL" id="AAYG02000042">
    <property type="protein sequence ID" value="EDN75705.1"/>
    <property type="molecule type" value="Genomic_DNA"/>
</dbReference>
<dbReference type="SUPFAM" id="SSF102114">
    <property type="entry name" value="Radical SAM enzymes"/>
    <property type="match status" value="1"/>
</dbReference>
<dbReference type="eggNOG" id="COG1032">
    <property type="taxonomic scope" value="Bacteria"/>
</dbReference>
<accession>A7B8M8</accession>
<dbReference type="PANTHER" id="PTHR42731">
    <property type="entry name" value="SLL1084 PROTEIN"/>
    <property type="match status" value="1"/>
</dbReference>
<evidence type="ECO:0000313" key="3">
    <source>
        <dbReference type="Proteomes" id="UP000004410"/>
    </source>
</evidence>
<dbReference type="SMART" id="SM00729">
    <property type="entry name" value="Elp3"/>
    <property type="match status" value="1"/>
</dbReference>
<dbReference type="InterPro" id="IPR006638">
    <property type="entry name" value="Elp3/MiaA/NifB-like_rSAM"/>
</dbReference>
<dbReference type="Gene3D" id="3.80.30.20">
    <property type="entry name" value="tm_1862 like domain"/>
    <property type="match status" value="1"/>
</dbReference>
<protein>
    <submittedName>
        <fullName evidence="2">Radical SAM domain protein</fullName>
    </submittedName>
</protein>
<dbReference type="AlphaFoldDB" id="A7B8M8"/>
<dbReference type="PANTHER" id="PTHR42731:SF1">
    <property type="entry name" value="RADICAL SAM DOMAIN PROTEIN"/>
    <property type="match status" value="1"/>
</dbReference>
<dbReference type="SFLD" id="SFLDS00029">
    <property type="entry name" value="Radical_SAM"/>
    <property type="match status" value="1"/>
</dbReference>
<dbReference type="GO" id="GO:0003824">
    <property type="term" value="F:catalytic activity"/>
    <property type="evidence" value="ECO:0007669"/>
    <property type="project" value="InterPro"/>
</dbReference>
<gene>
    <name evidence="2" type="ORF">RUMGNA_03951</name>
</gene>
<evidence type="ECO:0000313" key="2">
    <source>
        <dbReference type="EMBL" id="EDN75705.1"/>
    </source>
</evidence>
<comment type="caution">
    <text evidence="2">The sequence shown here is derived from an EMBL/GenBank/DDBJ whole genome shotgun (WGS) entry which is preliminary data.</text>
</comment>